<keyword evidence="6" id="KW-0547">Nucleotide-binding</keyword>
<keyword evidence="15" id="KW-1185">Reference proteome</keyword>
<evidence type="ECO:0000256" key="9">
    <source>
        <dbReference type="ARBA" id="ARBA00022842"/>
    </source>
</evidence>
<dbReference type="PANTHER" id="PTHR12358">
    <property type="entry name" value="SPHINGOSINE KINASE"/>
    <property type="match status" value="1"/>
</dbReference>
<dbReference type="InterPro" id="IPR050187">
    <property type="entry name" value="Lipid_Phosphate_FormReg"/>
</dbReference>
<dbReference type="PANTHER" id="PTHR12358:SF106">
    <property type="entry name" value="LIPID KINASE YEGS"/>
    <property type="match status" value="1"/>
</dbReference>
<dbReference type="SUPFAM" id="SSF111331">
    <property type="entry name" value="NAD kinase/diacylglycerol kinase-like"/>
    <property type="match status" value="1"/>
</dbReference>
<evidence type="ECO:0000256" key="1">
    <source>
        <dbReference type="ARBA" id="ARBA00001946"/>
    </source>
</evidence>
<evidence type="ECO:0000256" key="6">
    <source>
        <dbReference type="ARBA" id="ARBA00022741"/>
    </source>
</evidence>
<evidence type="ECO:0000313" key="15">
    <source>
        <dbReference type="Proteomes" id="UP000823123"/>
    </source>
</evidence>
<evidence type="ECO:0000256" key="5">
    <source>
        <dbReference type="ARBA" id="ARBA00022723"/>
    </source>
</evidence>
<evidence type="ECO:0000259" key="13">
    <source>
        <dbReference type="PROSITE" id="PS50146"/>
    </source>
</evidence>
<dbReference type="InterPro" id="IPR016064">
    <property type="entry name" value="NAD/diacylglycerol_kinase_sf"/>
</dbReference>
<dbReference type="Gene3D" id="2.60.200.40">
    <property type="match status" value="1"/>
</dbReference>
<dbReference type="Pfam" id="PF19279">
    <property type="entry name" value="YegS_C"/>
    <property type="match status" value="1"/>
</dbReference>
<gene>
    <name evidence="14" type="ORF">IBJ83_00335</name>
</gene>
<evidence type="ECO:0000256" key="10">
    <source>
        <dbReference type="ARBA" id="ARBA00023098"/>
    </source>
</evidence>
<evidence type="ECO:0000256" key="3">
    <source>
        <dbReference type="ARBA" id="ARBA00022516"/>
    </source>
</evidence>
<evidence type="ECO:0000256" key="12">
    <source>
        <dbReference type="ARBA" id="ARBA00023264"/>
    </source>
</evidence>
<evidence type="ECO:0000256" key="7">
    <source>
        <dbReference type="ARBA" id="ARBA00022777"/>
    </source>
</evidence>
<dbReference type="NCBIfam" id="TIGR00147">
    <property type="entry name" value="YegS/Rv2252/BmrU family lipid kinase"/>
    <property type="match status" value="1"/>
</dbReference>
<comment type="caution">
    <text evidence="14">The sequence shown here is derived from an EMBL/GenBank/DDBJ whole genome shotgun (WGS) entry which is preliminary data.</text>
</comment>
<keyword evidence="9" id="KW-0460">Magnesium</keyword>
<name>A0ABS1C6Q4_9FIRM</name>
<keyword evidence="7 14" id="KW-0418">Kinase</keyword>
<keyword evidence="5" id="KW-0479">Metal-binding</keyword>
<organism evidence="14 15">
    <name type="scientific">Parvimonas parva</name>
    <dbReference type="NCBI Taxonomy" id="2769485"/>
    <lineage>
        <taxon>Bacteria</taxon>
        <taxon>Bacillati</taxon>
        <taxon>Bacillota</taxon>
        <taxon>Tissierellia</taxon>
        <taxon>Tissierellales</taxon>
        <taxon>Peptoniphilaceae</taxon>
        <taxon>Parvimonas</taxon>
    </lineage>
</organism>
<feature type="domain" description="DAGKc" evidence="13">
    <location>
        <begin position="1"/>
        <end position="131"/>
    </location>
</feature>
<comment type="similarity">
    <text evidence="2">Belongs to the diacylglycerol/lipid kinase family.</text>
</comment>
<evidence type="ECO:0000256" key="11">
    <source>
        <dbReference type="ARBA" id="ARBA00023209"/>
    </source>
</evidence>
<dbReference type="GO" id="GO:0016301">
    <property type="term" value="F:kinase activity"/>
    <property type="evidence" value="ECO:0007669"/>
    <property type="project" value="UniProtKB-KW"/>
</dbReference>
<dbReference type="Proteomes" id="UP000823123">
    <property type="component" value="Unassembled WGS sequence"/>
</dbReference>
<dbReference type="Pfam" id="PF00781">
    <property type="entry name" value="DAGK_cat"/>
    <property type="match status" value="1"/>
</dbReference>
<keyword evidence="8" id="KW-0067">ATP-binding</keyword>
<keyword evidence="10" id="KW-0443">Lipid metabolism</keyword>
<keyword evidence="11" id="KW-0594">Phospholipid biosynthesis</keyword>
<comment type="cofactor">
    <cofactor evidence="1">
        <name>Mg(2+)</name>
        <dbReference type="ChEBI" id="CHEBI:18420"/>
    </cofactor>
</comment>
<keyword evidence="4" id="KW-0808">Transferase</keyword>
<evidence type="ECO:0000256" key="8">
    <source>
        <dbReference type="ARBA" id="ARBA00022840"/>
    </source>
</evidence>
<keyword evidence="12" id="KW-1208">Phospholipid metabolism</keyword>
<dbReference type="EMBL" id="JACVDA010000001">
    <property type="protein sequence ID" value="MBK1467771.1"/>
    <property type="molecule type" value="Genomic_DNA"/>
</dbReference>
<keyword evidence="3" id="KW-0444">Lipid biosynthesis</keyword>
<dbReference type="InterPro" id="IPR001206">
    <property type="entry name" value="Diacylglycerol_kinase_cat_dom"/>
</dbReference>
<dbReference type="PROSITE" id="PS50146">
    <property type="entry name" value="DAGK"/>
    <property type="match status" value="1"/>
</dbReference>
<evidence type="ECO:0000256" key="4">
    <source>
        <dbReference type="ARBA" id="ARBA00022679"/>
    </source>
</evidence>
<dbReference type="InterPro" id="IPR045540">
    <property type="entry name" value="YegS/DAGK_C"/>
</dbReference>
<evidence type="ECO:0000313" key="14">
    <source>
        <dbReference type="EMBL" id="MBK1467771.1"/>
    </source>
</evidence>
<dbReference type="InterPro" id="IPR005218">
    <property type="entry name" value="Diacylglycerol/lipid_kinase"/>
</dbReference>
<dbReference type="Gene3D" id="3.40.50.10330">
    <property type="entry name" value="Probable inorganic polyphosphate/atp-NAD kinase, domain 1"/>
    <property type="match status" value="1"/>
</dbReference>
<reference evidence="14 15" key="1">
    <citation type="submission" date="2020-09" db="EMBL/GenBank/DDBJ databases">
        <title>Parvimonas S3374 sp. nov.</title>
        <authorList>
            <person name="Buhl M."/>
        </authorList>
    </citation>
    <scope>NUCLEOTIDE SEQUENCE [LARGE SCALE GENOMIC DNA]</scope>
    <source>
        <strain evidence="14 15">S3374</strain>
    </source>
</reference>
<protein>
    <submittedName>
        <fullName evidence="14">Diacylglycerol kinase family lipid kinase</fullName>
    </submittedName>
</protein>
<proteinExistence type="inferred from homology"/>
<evidence type="ECO:0000256" key="2">
    <source>
        <dbReference type="ARBA" id="ARBA00005983"/>
    </source>
</evidence>
<dbReference type="InterPro" id="IPR017438">
    <property type="entry name" value="ATP-NAD_kinase_N"/>
</dbReference>
<dbReference type="RefSeq" id="WP_201274890.1">
    <property type="nucleotide sequence ID" value="NZ_JACVDA010000001.1"/>
</dbReference>
<accession>A0ABS1C6Q4</accession>
<sequence length="292" mass="32927">MRKLMFILNPNASGFKKFDFKEGIEEYLRGKKLNFEYEIKCTSKEGDSVLIAENAVKDGFTELIAVGGDGTINEVGNVVVKNNLKLGVIPAGTGNDYMNSLGETCNFIICMERIIKGETRFVDYGEFLGKSFFNIASVGFDAEVNDCALKVKKFIKSGLSYKIAIVLALFKHKRKRYRIIVDDVEYEDDYFLIAIGIGSKYGGKINILPLADMYDGLLDICAIKYKSKFDIIKKIKTIVNATHVKEDITSYFKAKKIKIFSENIEINFDGEYMTGINEVEFAISDKKIEVIM</sequence>